<dbReference type="Gene3D" id="3.30.420.40">
    <property type="match status" value="2"/>
</dbReference>
<dbReference type="InterPro" id="IPR002731">
    <property type="entry name" value="ATPase_BadF"/>
</dbReference>
<dbReference type="STRING" id="362257.SVTN_05060"/>
<protein>
    <submittedName>
        <fullName evidence="2">ATPase</fullName>
    </submittedName>
</protein>
<dbReference type="SUPFAM" id="SSF53067">
    <property type="entry name" value="Actin-like ATPase domain"/>
    <property type="match status" value="2"/>
</dbReference>
<dbReference type="InterPro" id="IPR043129">
    <property type="entry name" value="ATPase_NBD"/>
</dbReference>
<accession>A0A0B5HTT0</accession>
<proteinExistence type="predicted"/>
<organism evidence="2 3">
    <name type="scientific">Streptomyces vietnamensis</name>
    <dbReference type="NCBI Taxonomy" id="362257"/>
    <lineage>
        <taxon>Bacteria</taxon>
        <taxon>Bacillati</taxon>
        <taxon>Actinomycetota</taxon>
        <taxon>Actinomycetes</taxon>
        <taxon>Kitasatosporales</taxon>
        <taxon>Streptomycetaceae</taxon>
        <taxon>Streptomyces</taxon>
    </lineage>
</organism>
<keyword evidence="3" id="KW-1185">Reference proteome</keyword>
<dbReference type="Pfam" id="PF01869">
    <property type="entry name" value="BcrAD_BadFG"/>
    <property type="match status" value="1"/>
</dbReference>
<gene>
    <name evidence="2" type="ORF">SVTN_05060</name>
</gene>
<dbReference type="HOGENOM" id="CLU_016274_4_0_11"/>
<feature type="domain" description="ATPase BadF/BadG/BcrA/BcrD type" evidence="1">
    <location>
        <begin position="10"/>
        <end position="300"/>
    </location>
</feature>
<dbReference type="PANTHER" id="PTHR43190">
    <property type="entry name" value="N-ACETYL-D-GLUCOSAMINE KINASE"/>
    <property type="match status" value="1"/>
</dbReference>
<dbReference type="AlphaFoldDB" id="A0A0B5HTT0"/>
<dbReference type="Proteomes" id="UP000031774">
    <property type="component" value="Chromosome"/>
</dbReference>
<evidence type="ECO:0000313" key="2">
    <source>
        <dbReference type="EMBL" id="AJF63891.1"/>
    </source>
</evidence>
<dbReference type="EMBL" id="CP010407">
    <property type="protein sequence ID" value="AJF63891.1"/>
    <property type="molecule type" value="Genomic_DNA"/>
</dbReference>
<sequence>MNEPFEGLVVGVDSGGSGLRIALAEAASGAVLETVSSREPVRTGPGGISAGHFLEQVLPAVAALRERVGAPPVVAVAVGAAGMATLGDELRAGLPGAFAEAWGVRRLALAADAVTAYAGALGQRAGAVVAGGTGLIALGTDLTSWRRADGWGHLLGDCGSGAWIGRAGLEAAMRAHDGRRGGSAALLTRAEKLFGPAAGLPGVLYPRTDRPAVLASFAPEVGRCAATDPVAAGILARAGAHIAEAAEAACPAEPGALVALTGGLFKMGDPLLVPLRAALGELLPQARTVEPAGDPLAGAVALASALATGTLRLPEDPSLLRLFGVGAG</sequence>
<reference evidence="2 3" key="1">
    <citation type="submission" date="2014-12" db="EMBL/GenBank/DDBJ databases">
        <title>Complete genome sequence of Streptomyces vietnamensis strain GIMV4.0001, a genetic manipulable producer of the benzoisochromanequinone antibiotic granaticin.</title>
        <authorList>
            <person name="Deng M.R."/>
            <person name="Guo J."/>
            <person name="Ma L.Y."/>
            <person name="Feng G.D."/>
            <person name="Mo C.Y."/>
            <person name="Zhu H.H."/>
        </authorList>
    </citation>
    <scope>NUCLEOTIDE SEQUENCE [LARGE SCALE GENOMIC DNA]</scope>
    <source>
        <strain evidence="3">GIMV4.0001</strain>
    </source>
</reference>
<evidence type="ECO:0000259" key="1">
    <source>
        <dbReference type="Pfam" id="PF01869"/>
    </source>
</evidence>
<name>A0A0B5HTT0_9ACTN</name>
<dbReference type="InterPro" id="IPR052519">
    <property type="entry name" value="Euk-type_GlcNAc_Kinase"/>
</dbReference>
<dbReference type="PANTHER" id="PTHR43190:SF3">
    <property type="entry name" value="N-ACETYL-D-GLUCOSAMINE KINASE"/>
    <property type="match status" value="1"/>
</dbReference>
<evidence type="ECO:0000313" key="3">
    <source>
        <dbReference type="Proteomes" id="UP000031774"/>
    </source>
</evidence>
<dbReference type="KEGG" id="svt:SVTN_05060"/>